<dbReference type="InterPro" id="IPR000222">
    <property type="entry name" value="PP2C_BS"/>
</dbReference>
<comment type="similarity">
    <text evidence="4">Belongs to the PP2C family.</text>
</comment>
<feature type="region of interest" description="Disordered" evidence="5">
    <location>
        <begin position="687"/>
        <end position="713"/>
    </location>
</feature>
<reference evidence="9" key="1">
    <citation type="submission" date="2016-06" db="UniProtKB">
        <authorList>
            <consortium name="WormBaseParasite"/>
        </authorList>
    </citation>
    <scope>IDENTIFICATION</scope>
</reference>
<dbReference type="AlphaFoldDB" id="A0A183UIB3"/>
<dbReference type="InterPro" id="IPR015655">
    <property type="entry name" value="PP2C"/>
</dbReference>
<organism evidence="8 9">
    <name type="scientific">Toxocara canis</name>
    <name type="common">Canine roundworm</name>
    <dbReference type="NCBI Taxonomy" id="6265"/>
    <lineage>
        <taxon>Eukaryota</taxon>
        <taxon>Metazoa</taxon>
        <taxon>Ecdysozoa</taxon>
        <taxon>Nematoda</taxon>
        <taxon>Chromadorea</taxon>
        <taxon>Rhabditida</taxon>
        <taxon>Spirurina</taxon>
        <taxon>Ascaridomorpha</taxon>
        <taxon>Ascaridoidea</taxon>
        <taxon>Toxocaridae</taxon>
        <taxon>Toxocara</taxon>
    </lineage>
</organism>
<evidence type="ECO:0000256" key="5">
    <source>
        <dbReference type="SAM" id="MobiDB-lite"/>
    </source>
</evidence>
<keyword evidence="8" id="KW-1185">Reference proteome</keyword>
<dbReference type="InterPro" id="IPR001932">
    <property type="entry name" value="PPM-type_phosphatase-like_dom"/>
</dbReference>
<proteinExistence type="inferred from homology"/>
<feature type="compositionally biased region" description="Basic and acidic residues" evidence="5">
    <location>
        <begin position="687"/>
        <end position="698"/>
    </location>
</feature>
<feature type="region of interest" description="Disordered" evidence="5">
    <location>
        <begin position="500"/>
        <end position="525"/>
    </location>
</feature>
<dbReference type="GO" id="GO:0004722">
    <property type="term" value="F:protein serine/threonine phosphatase activity"/>
    <property type="evidence" value="ECO:0007669"/>
    <property type="project" value="InterPro"/>
</dbReference>
<accession>A0A183UIB3</accession>
<dbReference type="EMBL" id="UYWY01019855">
    <property type="protein sequence ID" value="VDM39554.1"/>
    <property type="molecule type" value="Genomic_DNA"/>
</dbReference>
<reference evidence="7 8" key="2">
    <citation type="submission" date="2018-11" db="EMBL/GenBank/DDBJ databases">
        <authorList>
            <consortium name="Pathogen Informatics"/>
        </authorList>
    </citation>
    <scope>NUCLEOTIDE SEQUENCE [LARGE SCALE GENOMIC DNA]</scope>
</reference>
<name>A0A183UIB3_TOXCA</name>
<dbReference type="GO" id="GO:0046872">
    <property type="term" value="F:metal ion binding"/>
    <property type="evidence" value="ECO:0007669"/>
    <property type="project" value="UniProtKB-KW"/>
</dbReference>
<keyword evidence="3 4" id="KW-0904">Protein phosphatase</keyword>
<evidence type="ECO:0000313" key="9">
    <source>
        <dbReference type="WBParaSite" id="TCNE_0000823301-mRNA-1"/>
    </source>
</evidence>
<keyword evidence="2 4" id="KW-0378">Hydrolase</keyword>
<feature type="compositionally biased region" description="Acidic residues" evidence="5">
    <location>
        <begin position="501"/>
        <end position="510"/>
    </location>
</feature>
<evidence type="ECO:0000313" key="8">
    <source>
        <dbReference type="Proteomes" id="UP000050794"/>
    </source>
</evidence>
<dbReference type="Proteomes" id="UP000050794">
    <property type="component" value="Unassembled WGS sequence"/>
</dbReference>
<feature type="domain" description="PPM-type phosphatase" evidence="6">
    <location>
        <begin position="26"/>
        <end position="327"/>
    </location>
</feature>
<dbReference type="InterPro" id="IPR036457">
    <property type="entry name" value="PPM-type-like_dom_sf"/>
</dbReference>
<dbReference type="FunFam" id="3.60.40.10:FF:000060">
    <property type="entry name" value="Protein phosphatase 2c"/>
    <property type="match status" value="1"/>
</dbReference>
<dbReference type="PROSITE" id="PS01032">
    <property type="entry name" value="PPM_1"/>
    <property type="match status" value="1"/>
</dbReference>
<protein>
    <submittedName>
        <fullName evidence="9">Protein phosphatase 1D</fullName>
    </submittedName>
</protein>
<dbReference type="SUPFAM" id="SSF81606">
    <property type="entry name" value="PP2C-like"/>
    <property type="match status" value="1"/>
</dbReference>
<evidence type="ECO:0000256" key="2">
    <source>
        <dbReference type="ARBA" id="ARBA00022801"/>
    </source>
</evidence>
<dbReference type="SMART" id="SM00332">
    <property type="entry name" value="PP2Cc"/>
    <property type="match status" value="1"/>
</dbReference>
<dbReference type="WBParaSite" id="TCNE_0000823301-mRNA-1">
    <property type="protein sequence ID" value="TCNE_0000823301-mRNA-1"/>
    <property type="gene ID" value="TCNE_0000823301"/>
</dbReference>
<feature type="region of interest" description="Disordered" evidence="5">
    <location>
        <begin position="827"/>
        <end position="866"/>
    </location>
</feature>
<dbReference type="Pfam" id="PF00481">
    <property type="entry name" value="PP2C"/>
    <property type="match status" value="1"/>
</dbReference>
<dbReference type="PROSITE" id="PS51746">
    <property type="entry name" value="PPM_2"/>
    <property type="match status" value="1"/>
</dbReference>
<evidence type="ECO:0000256" key="3">
    <source>
        <dbReference type="ARBA" id="ARBA00022912"/>
    </source>
</evidence>
<dbReference type="Gene3D" id="3.60.40.10">
    <property type="entry name" value="PPM-type phosphatase domain"/>
    <property type="match status" value="1"/>
</dbReference>
<keyword evidence="1" id="KW-0479">Metal-binding</keyword>
<evidence type="ECO:0000256" key="4">
    <source>
        <dbReference type="RuleBase" id="RU003465"/>
    </source>
</evidence>
<feature type="compositionally biased region" description="Basic and acidic residues" evidence="5">
    <location>
        <begin position="827"/>
        <end position="840"/>
    </location>
</feature>
<evidence type="ECO:0000256" key="1">
    <source>
        <dbReference type="ARBA" id="ARBA00022723"/>
    </source>
</evidence>
<sequence length="883" mass="96580">MPVSECGDHQGQHNDLGADTCGRNLRITVCANQGGRKYMEDRVQVECVRSEDGSIDYTYIAVYDGHGGAEASEYVRRHLLKNIQAQNGFDGDDDQMLAAIKSGFIETHLAMWKVVDEWPLTASGYTSTAGTTASCAFIRRGKLFTAHVGDSAIILGRKQGGCIIGSYLTVDHKPDSAEEEQRINGAGGMIMRKSGVMRVVWTRPIRGHVGPVRRSTPTESIAFLAVARALGDLWSYNQDTKQFIVSPEPDVSVLELDADDKFIVLASDGLTNVLKAQQVADIVYSYESEGCDEGGLLPNHSRWLLRYALRGWGSLRADNISVVTVMLDDGKEESLPQISNNVILSSDVNLNLEEVFTKQPTSMVRITPFGCQKLLTIPIELVYAGAVDFNFGSGVEYKGPGFSHHTRIPQAMLTDAVPRLVPVLPFRRIPSLSSISNLFSHVASPQQTPTDITDKTVSTNGENETVAQKYEITNAVSMGMSGGFGAATSHEGIVSRLQQPDDTEVGDEQSTEQHPTMPVAASRKRRFSVKSLDGSVNAPTPLMKPSPCVDLSTGKAVKFYCRKHGLSCANVRKRNEGYATSRKLESECAVVSDLCDKGEQEMTDDEQRSFTSVREQPVHVASINEEHAYASSSANDVTTVVSPITTTPLSGRKRLVAIRRTPMFLRRRGQARRNLIESHVIERRNERIEGTEPVKGERDEDSTEEEPKVEHSQLELVVSSSVPKPSPQEATLRSSLVSFLRHNGTLQPLKIRGSRCVSGGASALSPALMLATLRAPDRILHAAMKDPISRDISLCGLRSSWSRSVSFGHAPVLSPLKRLNVTDDSFESKPLDGVPSDRHLTASVQKRKVVDAQESTSQSGPPAKRSRFWGFFTNMLGGRSASK</sequence>
<dbReference type="CDD" id="cd00143">
    <property type="entry name" value="PP2Cc"/>
    <property type="match status" value="1"/>
</dbReference>
<dbReference type="PANTHER" id="PTHR47992">
    <property type="entry name" value="PROTEIN PHOSPHATASE"/>
    <property type="match status" value="1"/>
</dbReference>
<gene>
    <name evidence="7" type="ORF">TCNE_LOCUS8233</name>
</gene>
<evidence type="ECO:0000259" key="6">
    <source>
        <dbReference type="PROSITE" id="PS51746"/>
    </source>
</evidence>
<evidence type="ECO:0000313" key="7">
    <source>
        <dbReference type="EMBL" id="VDM39554.1"/>
    </source>
</evidence>